<dbReference type="Gene3D" id="1.25.50.20">
    <property type="match status" value="1"/>
</dbReference>
<dbReference type="EC" id="3.4.11.-" evidence="10"/>
<dbReference type="GO" id="GO:0008270">
    <property type="term" value="F:zinc ion binding"/>
    <property type="evidence" value="ECO:0007669"/>
    <property type="project" value="UniProtKB-UniRule"/>
</dbReference>
<evidence type="ECO:0000256" key="2">
    <source>
        <dbReference type="ARBA" id="ARBA00022438"/>
    </source>
</evidence>
<evidence type="ECO:0000259" key="11">
    <source>
        <dbReference type="Pfam" id="PF01433"/>
    </source>
</evidence>
<dbReference type="OrthoDB" id="10031169at2759"/>
<feature type="domain" description="ERAP1-like C-terminal" evidence="12">
    <location>
        <begin position="632"/>
        <end position="936"/>
    </location>
</feature>
<evidence type="ECO:0000259" key="12">
    <source>
        <dbReference type="Pfam" id="PF11838"/>
    </source>
</evidence>
<evidence type="ECO:0000256" key="4">
    <source>
        <dbReference type="ARBA" id="ARBA00022723"/>
    </source>
</evidence>
<feature type="binding site" evidence="9">
    <location>
        <position position="449"/>
    </location>
    <ligand>
        <name>Zn(2+)</name>
        <dbReference type="ChEBI" id="CHEBI:29105"/>
        <note>catalytic</note>
    </ligand>
</feature>
<feature type="domain" description="Peptidase M1 membrane alanine aminopeptidase" evidence="11">
    <location>
        <begin position="377"/>
        <end position="517"/>
    </location>
</feature>
<feature type="active site" description="Proton acceptor" evidence="8">
    <location>
        <position position="450"/>
    </location>
</feature>
<dbReference type="EMBL" id="CALLCH030000016">
    <property type="protein sequence ID" value="CAI4217359.1"/>
    <property type="molecule type" value="Genomic_DNA"/>
</dbReference>
<dbReference type="CDD" id="cd09601">
    <property type="entry name" value="M1_APN-Q_like"/>
    <property type="match status" value="1"/>
</dbReference>
<dbReference type="InterPro" id="IPR034016">
    <property type="entry name" value="M1_APN-typ"/>
</dbReference>
<dbReference type="GO" id="GO:0016020">
    <property type="term" value="C:membrane"/>
    <property type="evidence" value="ECO:0007669"/>
    <property type="project" value="TreeGrafter"/>
</dbReference>
<dbReference type="FunFam" id="2.60.40.1730:FF:000002">
    <property type="entry name" value="Aminopeptidase"/>
    <property type="match status" value="1"/>
</dbReference>
<dbReference type="Pfam" id="PF01433">
    <property type="entry name" value="Peptidase_M1"/>
    <property type="match status" value="1"/>
</dbReference>
<dbReference type="InterPro" id="IPR014782">
    <property type="entry name" value="Peptidase_M1_dom"/>
</dbReference>
<dbReference type="FunFam" id="2.60.40.1910:FF:000004">
    <property type="entry name" value="Aminopeptidase"/>
    <property type="match status" value="1"/>
</dbReference>
<evidence type="ECO:0000256" key="7">
    <source>
        <dbReference type="ARBA" id="ARBA00023049"/>
    </source>
</evidence>
<evidence type="ECO:0000259" key="13">
    <source>
        <dbReference type="Pfam" id="PF17900"/>
    </source>
</evidence>
<evidence type="ECO:0000256" key="5">
    <source>
        <dbReference type="ARBA" id="ARBA00022801"/>
    </source>
</evidence>
<feature type="binding site" evidence="9">
    <location>
        <position position="453"/>
    </location>
    <ligand>
        <name>Zn(2+)</name>
        <dbReference type="ChEBI" id="CHEBI:29105"/>
        <note>catalytic</note>
    </ligand>
</feature>
<sequence>MNPLGQALGLRSGTALRGAVRIAATAVPTATSITRQPADAATRPYGYSLGNGAWSLVGARHGVHAWTTGAGAGAGPAGNAFGVPQARSFFSTSSLGSMASKWSTSSASSKEEATDEVGPAIELGLFSTQIMADRDILPSNLKPTHYALSLRDLEFQNWTYKGTVDINVEITEPTKEVVLNALEIKLSGAKVTHDAGQVASSTNFSYDEKAQRATITFDEELPTLSKAVLSIDFEGIMNNEMAGFYRSKYKPVVPASASVPRDDDWHYMFSTQFESCDARRAFPCFDEPNLKATFDFEIEIPEDQVALSNMPVKETRKTKDGWHMVSFDTSPIMSTYLLAWAVGDFEYVEAFTDREYNGKTIPVRVYTTRGLKDQGQWALEHAPKIIDYFSEIFDIDYPLPKSDLLAVHEFTHGAMENWGLVTYRTTQVLFDEKKSDARFRNSVAYVVAHELAHQWFGNLVTMDWWDELWLNEGFATWVGWQAIDHIHPDWKVWAQFVNEGMESAFKLDSIRASHAIHVPGVSNYLKKHAYGNAKTEALWEALSEASGQDVTALMGPWISKIGHPVINIDESTPGEITVRQSRFLSTGDVKPEEDETVWWVPLSIEGKTGSQGIQSLALTTKEDTITGIDDDFYKLNSGATGFYRVNYPSQRLEKLTTQLDRLSVEDKIAIIGSTADLAFSGYGTTASLLSFVQGFSKETNNMVWSQVLDSIARVKGVFGDDPAIRAGLEKFTIKLISAAVDEIGWEFAEDEQYLTSMLRKRLIGTAGANGHPGVTLEALKRFNACVAVKNNPAKAVEVLKDEWFNTKSIDGKTICLAGLGSVKDESIIRDNLLPFLFNISPPAPVSESVPSADMHVLGVGFASNHIARGIQWKYLQDNWDACVTKLGNPIVLDRFIQVSLPGFTDSASIDEIDAFFADKDTKAFDRTLQTVKDKIRGRVAYRSRDIEPLREWLTTNGYMA</sequence>
<dbReference type="InterPro" id="IPR050344">
    <property type="entry name" value="Peptidase_M1_aminopeptidases"/>
</dbReference>
<dbReference type="Proteomes" id="UP000838763">
    <property type="component" value="Unassembled WGS sequence"/>
</dbReference>
<dbReference type="Pfam" id="PF17900">
    <property type="entry name" value="Peptidase_M1_N"/>
    <property type="match status" value="1"/>
</dbReference>
<comment type="caution">
    <text evidence="14">The sequence shown here is derived from an EMBL/GenBank/DDBJ whole genome shotgun (WGS) entry which is preliminary data.</text>
</comment>
<evidence type="ECO:0000313" key="14">
    <source>
        <dbReference type="EMBL" id="CAI4217359.1"/>
    </source>
</evidence>
<reference evidence="14" key="1">
    <citation type="submission" date="2022-11" db="EMBL/GenBank/DDBJ databases">
        <authorList>
            <person name="Scott C."/>
            <person name="Bruce N."/>
        </authorList>
    </citation>
    <scope>NUCLEOTIDE SEQUENCE</scope>
</reference>
<evidence type="ECO:0000256" key="1">
    <source>
        <dbReference type="ARBA" id="ARBA00010136"/>
    </source>
</evidence>
<dbReference type="GO" id="GO:0005737">
    <property type="term" value="C:cytoplasm"/>
    <property type="evidence" value="ECO:0007669"/>
    <property type="project" value="TreeGrafter"/>
</dbReference>
<dbReference type="InterPro" id="IPR027268">
    <property type="entry name" value="Peptidase_M4/M1_CTD_sf"/>
</dbReference>
<gene>
    <name evidence="14" type="ORF">PPNO1_LOCUS6972</name>
</gene>
<keyword evidence="7 10" id="KW-0482">Metalloprotease</keyword>
<dbReference type="InterPro" id="IPR024571">
    <property type="entry name" value="ERAP1-like_C_dom"/>
</dbReference>
<comment type="cofactor">
    <cofactor evidence="9 10">
        <name>Zn(2+)</name>
        <dbReference type="ChEBI" id="CHEBI:29105"/>
    </cofactor>
    <text evidence="9 10">Binds 1 zinc ion per subunit.</text>
</comment>
<protein>
    <recommendedName>
        <fullName evidence="10">Aminopeptidase</fullName>
        <ecNumber evidence="10">3.4.11.-</ecNumber>
    </recommendedName>
</protein>
<dbReference type="SUPFAM" id="SSF63737">
    <property type="entry name" value="Leukotriene A4 hydrolase N-terminal domain"/>
    <property type="match status" value="1"/>
</dbReference>
<evidence type="ECO:0000256" key="8">
    <source>
        <dbReference type="PIRSR" id="PIRSR634016-1"/>
    </source>
</evidence>
<evidence type="ECO:0000256" key="3">
    <source>
        <dbReference type="ARBA" id="ARBA00022670"/>
    </source>
</evidence>
<dbReference type="InterPro" id="IPR001930">
    <property type="entry name" value="Peptidase_M1"/>
</dbReference>
<dbReference type="PANTHER" id="PTHR11533">
    <property type="entry name" value="PROTEASE M1 ZINC METALLOPROTEASE"/>
    <property type="match status" value="1"/>
</dbReference>
<evidence type="ECO:0000256" key="9">
    <source>
        <dbReference type="PIRSR" id="PIRSR634016-3"/>
    </source>
</evidence>
<dbReference type="Gene3D" id="2.60.40.1730">
    <property type="entry name" value="tricorn interacting facor f3 domain"/>
    <property type="match status" value="1"/>
</dbReference>
<keyword evidence="5 10" id="KW-0378">Hydrolase</keyword>
<evidence type="ECO:0000256" key="6">
    <source>
        <dbReference type="ARBA" id="ARBA00022833"/>
    </source>
</evidence>
<dbReference type="InterPro" id="IPR042097">
    <property type="entry name" value="Aminopeptidase_N-like_N_sf"/>
</dbReference>
<keyword evidence="15" id="KW-1185">Reference proteome</keyword>
<dbReference type="PANTHER" id="PTHR11533:SF171">
    <property type="entry name" value="AMINOPEPTIDASE"/>
    <property type="match status" value="1"/>
</dbReference>
<keyword evidence="3 10" id="KW-0645">Protease</keyword>
<dbReference type="Pfam" id="PF11838">
    <property type="entry name" value="ERAP1_C"/>
    <property type="match status" value="1"/>
</dbReference>
<dbReference type="FunFam" id="1.10.390.10:FF:000006">
    <property type="entry name" value="Puromycin-sensitive aminopeptidase"/>
    <property type="match status" value="1"/>
</dbReference>
<organism evidence="14 15">
    <name type="scientific">Parascedosporium putredinis</name>
    <dbReference type="NCBI Taxonomy" id="1442378"/>
    <lineage>
        <taxon>Eukaryota</taxon>
        <taxon>Fungi</taxon>
        <taxon>Dikarya</taxon>
        <taxon>Ascomycota</taxon>
        <taxon>Pezizomycotina</taxon>
        <taxon>Sordariomycetes</taxon>
        <taxon>Hypocreomycetidae</taxon>
        <taxon>Microascales</taxon>
        <taxon>Microascaceae</taxon>
        <taxon>Parascedosporium</taxon>
    </lineage>
</organism>
<proteinExistence type="inferred from homology"/>
<keyword evidence="4 9" id="KW-0479">Metal-binding</keyword>
<feature type="domain" description="Aminopeptidase N-like N-terminal" evidence="13">
    <location>
        <begin position="142"/>
        <end position="337"/>
    </location>
</feature>
<dbReference type="SUPFAM" id="SSF55486">
    <property type="entry name" value="Metalloproteases ('zincins'), catalytic domain"/>
    <property type="match status" value="1"/>
</dbReference>
<name>A0A9P1MBK0_9PEZI</name>
<dbReference type="Gene3D" id="2.60.40.1910">
    <property type="match status" value="1"/>
</dbReference>
<evidence type="ECO:0000256" key="10">
    <source>
        <dbReference type="RuleBase" id="RU364040"/>
    </source>
</evidence>
<accession>A0A9P1MBK0</accession>
<dbReference type="Gene3D" id="1.10.390.10">
    <property type="entry name" value="Neutral Protease Domain 2"/>
    <property type="match status" value="2"/>
</dbReference>
<comment type="similarity">
    <text evidence="1 10">Belongs to the peptidase M1 family.</text>
</comment>
<evidence type="ECO:0000313" key="15">
    <source>
        <dbReference type="Proteomes" id="UP000838763"/>
    </source>
</evidence>
<dbReference type="GO" id="GO:0042277">
    <property type="term" value="F:peptide binding"/>
    <property type="evidence" value="ECO:0007669"/>
    <property type="project" value="TreeGrafter"/>
</dbReference>
<feature type="binding site" evidence="9">
    <location>
        <position position="472"/>
    </location>
    <ligand>
        <name>Zn(2+)</name>
        <dbReference type="ChEBI" id="CHEBI:29105"/>
        <note>catalytic</note>
    </ligand>
</feature>
<dbReference type="PRINTS" id="PR00756">
    <property type="entry name" value="ALADIPTASE"/>
</dbReference>
<dbReference type="GO" id="GO:0006508">
    <property type="term" value="P:proteolysis"/>
    <property type="evidence" value="ECO:0007669"/>
    <property type="project" value="UniProtKB-KW"/>
</dbReference>
<dbReference type="InterPro" id="IPR045357">
    <property type="entry name" value="Aminopeptidase_N-like_N"/>
</dbReference>
<dbReference type="GO" id="GO:0043171">
    <property type="term" value="P:peptide catabolic process"/>
    <property type="evidence" value="ECO:0007669"/>
    <property type="project" value="TreeGrafter"/>
</dbReference>
<keyword evidence="6 9" id="KW-0862">Zinc</keyword>
<dbReference type="GO" id="GO:0070006">
    <property type="term" value="F:metalloaminopeptidase activity"/>
    <property type="evidence" value="ECO:0007669"/>
    <property type="project" value="TreeGrafter"/>
</dbReference>
<keyword evidence="2 10" id="KW-0031">Aminopeptidase</keyword>
<dbReference type="AlphaFoldDB" id="A0A9P1MBK0"/>